<accession>A0ACB8MH13</accession>
<sequence>MYDIDLQTGRKPSGLCGAALYISALTHGLKFSKSDIVKIVHICEATLMKRLIEFENTDSGSLTIEDFMARKKELHEGVAANLPNNGPKVSGMNEVLCKHKDTGKPFACGLCRSCYEEFMTISEGLEGGADPPAFQVAERERMVKASAEENSSTASNEGEGDHTKTPGVDATTEASDGSDNFSDIDDFEVDGYLHNEEEKHYKKIIWEEMNREYLEEQAAKEAAAAAAKAALEASYKNCPEGLQAAQELAAAAAAAVAKSRKEKQQKRAAEAKNSGPAQTALEATRRMLTKKRLSSKINYDVLEKLFDDSVTSENPKKKRTDSHSDYDDKFPNNGKKEHESEDLGPEGDFDANGDVGEAYENELDYGNVDEAYDFDDGYDYDGF</sequence>
<reference evidence="2" key="1">
    <citation type="journal article" date="2023" name="Hortic. Res.">
        <title>A chromosome-level phased genome enabling allele-level studies in sweet orange: a case study on citrus Huanglongbing tolerance.</title>
        <authorList>
            <person name="Wu B."/>
            <person name="Yu Q."/>
            <person name="Deng Z."/>
            <person name="Duan Y."/>
            <person name="Luo F."/>
            <person name="Gmitter F. Jr."/>
        </authorList>
    </citation>
    <scope>NUCLEOTIDE SEQUENCE [LARGE SCALE GENOMIC DNA]</scope>
    <source>
        <strain evidence="2">cv. Valencia</strain>
    </source>
</reference>
<proteinExistence type="predicted"/>
<dbReference type="EMBL" id="CM039172">
    <property type="protein sequence ID" value="KAH9784714.1"/>
    <property type="molecule type" value="Genomic_DNA"/>
</dbReference>
<evidence type="ECO:0000313" key="1">
    <source>
        <dbReference type="EMBL" id="KAH9784714.1"/>
    </source>
</evidence>
<dbReference type="Proteomes" id="UP000829398">
    <property type="component" value="Chromosome 3"/>
</dbReference>
<evidence type="ECO:0000313" key="2">
    <source>
        <dbReference type="Proteomes" id="UP000829398"/>
    </source>
</evidence>
<comment type="caution">
    <text evidence="1">The sequence shown here is derived from an EMBL/GenBank/DDBJ whole genome shotgun (WGS) entry which is preliminary data.</text>
</comment>
<gene>
    <name evidence="1" type="ORF">KPL71_009733</name>
</gene>
<organism evidence="1 2">
    <name type="scientific">Citrus sinensis</name>
    <name type="common">Sweet orange</name>
    <name type="synonym">Citrus aurantium var. sinensis</name>
    <dbReference type="NCBI Taxonomy" id="2711"/>
    <lineage>
        <taxon>Eukaryota</taxon>
        <taxon>Viridiplantae</taxon>
        <taxon>Streptophyta</taxon>
        <taxon>Embryophyta</taxon>
        <taxon>Tracheophyta</taxon>
        <taxon>Spermatophyta</taxon>
        <taxon>Magnoliopsida</taxon>
        <taxon>eudicotyledons</taxon>
        <taxon>Gunneridae</taxon>
        <taxon>Pentapetalae</taxon>
        <taxon>rosids</taxon>
        <taxon>malvids</taxon>
        <taxon>Sapindales</taxon>
        <taxon>Rutaceae</taxon>
        <taxon>Aurantioideae</taxon>
        <taxon>Citrus</taxon>
    </lineage>
</organism>
<protein>
    <submittedName>
        <fullName evidence="1">Cyclin/Brf1-like TBP-binding protein</fullName>
    </submittedName>
</protein>
<name>A0ACB8MH13_CITSI</name>
<keyword evidence="2" id="KW-1185">Reference proteome</keyword>